<keyword evidence="1" id="KW-0812">Transmembrane</keyword>
<proteinExistence type="predicted"/>
<gene>
    <name evidence="2" type="ORF">L9F63_000905</name>
</gene>
<dbReference type="AlphaFoldDB" id="A0AAD8ESA6"/>
<accession>A0AAD8ESA6</accession>
<feature type="non-terminal residue" evidence="2">
    <location>
        <position position="1"/>
    </location>
</feature>
<protein>
    <submittedName>
        <fullName evidence="2">Uncharacterized protein</fullName>
    </submittedName>
</protein>
<feature type="transmembrane region" description="Helical" evidence="1">
    <location>
        <begin position="71"/>
        <end position="94"/>
    </location>
</feature>
<keyword evidence="1" id="KW-0472">Membrane</keyword>
<comment type="caution">
    <text evidence="2">The sequence shown here is derived from an EMBL/GenBank/DDBJ whole genome shotgun (WGS) entry which is preliminary data.</text>
</comment>
<evidence type="ECO:0000313" key="2">
    <source>
        <dbReference type="EMBL" id="KAJ9600958.1"/>
    </source>
</evidence>
<organism evidence="2 3">
    <name type="scientific">Diploptera punctata</name>
    <name type="common">Pacific beetle cockroach</name>
    <dbReference type="NCBI Taxonomy" id="6984"/>
    <lineage>
        <taxon>Eukaryota</taxon>
        <taxon>Metazoa</taxon>
        <taxon>Ecdysozoa</taxon>
        <taxon>Arthropoda</taxon>
        <taxon>Hexapoda</taxon>
        <taxon>Insecta</taxon>
        <taxon>Pterygota</taxon>
        <taxon>Neoptera</taxon>
        <taxon>Polyneoptera</taxon>
        <taxon>Dictyoptera</taxon>
        <taxon>Blattodea</taxon>
        <taxon>Blaberoidea</taxon>
        <taxon>Blaberidae</taxon>
        <taxon>Diplopterinae</taxon>
        <taxon>Diploptera</taxon>
    </lineage>
</organism>
<dbReference type="EMBL" id="JASPKZ010000040">
    <property type="protein sequence ID" value="KAJ9600958.1"/>
    <property type="molecule type" value="Genomic_DNA"/>
</dbReference>
<keyword evidence="1" id="KW-1133">Transmembrane helix</keyword>
<name>A0AAD8ESA6_DIPPU</name>
<keyword evidence="3" id="KW-1185">Reference proteome</keyword>
<reference evidence="2" key="2">
    <citation type="submission" date="2023-05" db="EMBL/GenBank/DDBJ databases">
        <authorList>
            <person name="Fouks B."/>
        </authorList>
    </citation>
    <scope>NUCLEOTIDE SEQUENCE</scope>
    <source>
        <strain evidence="2">Stay&amp;Tobe</strain>
        <tissue evidence="2">Testes</tissue>
    </source>
</reference>
<evidence type="ECO:0000256" key="1">
    <source>
        <dbReference type="SAM" id="Phobius"/>
    </source>
</evidence>
<reference evidence="2" key="1">
    <citation type="journal article" date="2023" name="IScience">
        <title>Live-bearing cockroach genome reveals convergent evolutionary mechanisms linked to viviparity in insects and beyond.</title>
        <authorList>
            <person name="Fouks B."/>
            <person name="Harrison M.C."/>
            <person name="Mikhailova A.A."/>
            <person name="Marchal E."/>
            <person name="English S."/>
            <person name="Carruthers M."/>
            <person name="Jennings E.C."/>
            <person name="Chiamaka E.L."/>
            <person name="Frigard R.A."/>
            <person name="Pippel M."/>
            <person name="Attardo G.M."/>
            <person name="Benoit J.B."/>
            <person name="Bornberg-Bauer E."/>
            <person name="Tobe S.S."/>
        </authorList>
    </citation>
    <scope>NUCLEOTIDE SEQUENCE</scope>
    <source>
        <strain evidence="2">Stay&amp;Tobe</strain>
    </source>
</reference>
<dbReference type="Proteomes" id="UP001233999">
    <property type="component" value="Unassembled WGS sequence"/>
</dbReference>
<sequence length="95" mass="11371">IPTVTYTQHNLSDYCDSKDTLYNREHEASKNRLHQALTIIITHKMTFSKSFQKHGLTRYKKKKIYRPYKHVILKLNSVRKCFSLVGFIFLLIIWL</sequence>
<evidence type="ECO:0000313" key="3">
    <source>
        <dbReference type="Proteomes" id="UP001233999"/>
    </source>
</evidence>
<feature type="non-terminal residue" evidence="2">
    <location>
        <position position="95"/>
    </location>
</feature>